<dbReference type="EMBL" id="BOOU01000067">
    <property type="protein sequence ID" value="GII79965.1"/>
    <property type="molecule type" value="Genomic_DNA"/>
</dbReference>
<dbReference type="RefSeq" id="WP_203990204.1">
    <property type="nucleotide sequence ID" value="NZ_BOOU01000067.1"/>
</dbReference>
<sequence length="73" mass="7906">MTAGDPGARPGRTVYRIEWVPGTDRLHARCFCGAAREFEDPVVLWDWLLGHPEGHRPLPAAPHDAPVPAGALA</sequence>
<dbReference type="AlphaFoldDB" id="A0A919V738"/>
<name>A0A919V738_9ACTN</name>
<accession>A0A919V738</accession>
<evidence type="ECO:0000313" key="1">
    <source>
        <dbReference type="EMBL" id="GII79965.1"/>
    </source>
</evidence>
<evidence type="ECO:0000313" key="2">
    <source>
        <dbReference type="Proteomes" id="UP000655287"/>
    </source>
</evidence>
<reference evidence="1" key="1">
    <citation type="submission" date="2021-01" db="EMBL/GenBank/DDBJ databases">
        <title>Whole genome shotgun sequence of Sphaerisporangium rufum NBRC 109079.</title>
        <authorList>
            <person name="Komaki H."/>
            <person name="Tamura T."/>
        </authorList>
    </citation>
    <scope>NUCLEOTIDE SEQUENCE</scope>
    <source>
        <strain evidence="1">NBRC 109079</strain>
    </source>
</reference>
<comment type="caution">
    <text evidence="1">The sequence shown here is derived from an EMBL/GenBank/DDBJ whole genome shotgun (WGS) entry which is preliminary data.</text>
</comment>
<gene>
    <name evidence="1" type="ORF">Sru01_49470</name>
</gene>
<protein>
    <submittedName>
        <fullName evidence="1">Uncharacterized protein</fullName>
    </submittedName>
</protein>
<proteinExistence type="predicted"/>
<keyword evidence="2" id="KW-1185">Reference proteome</keyword>
<dbReference type="Proteomes" id="UP000655287">
    <property type="component" value="Unassembled WGS sequence"/>
</dbReference>
<organism evidence="1 2">
    <name type="scientific">Sphaerisporangium rufum</name>
    <dbReference type="NCBI Taxonomy" id="1381558"/>
    <lineage>
        <taxon>Bacteria</taxon>
        <taxon>Bacillati</taxon>
        <taxon>Actinomycetota</taxon>
        <taxon>Actinomycetes</taxon>
        <taxon>Streptosporangiales</taxon>
        <taxon>Streptosporangiaceae</taxon>
        <taxon>Sphaerisporangium</taxon>
    </lineage>
</organism>